<keyword evidence="4" id="KW-0540">Nuclease</keyword>
<evidence type="ECO:0000256" key="6">
    <source>
        <dbReference type="ARBA" id="ARBA00022801"/>
    </source>
</evidence>
<dbReference type="GO" id="GO:0035102">
    <property type="term" value="C:PRC1 complex"/>
    <property type="evidence" value="ECO:0007669"/>
    <property type="project" value="TreeGrafter"/>
</dbReference>
<dbReference type="GO" id="GO:0003682">
    <property type="term" value="F:chromatin binding"/>
    <property type="evidence" value="ECO:0007669"/>
    <property type="project" value="TreeGrafter"/>
</dbReference>
<evidence type="ECO:0000256" key="8">
    <source>
        <dbReference type="SAM" id="MobiDB-lite"/>
    </source>
</evidence>
<dbReference type="PANTHER" id="PTHR22930">
    <property type="match status" value="1"/>
</dbReference>
<comment type="caution">
    <text evidence="10">The sequence shown here is derived from an EMBL/GenBank/DDBJ whole genome shotgun (WGS) entry which is preliminary data.</text>
</comment>
<organism evidence="10 11">
    <name type="scientific">Lactuca virosa</name>
    <dbReference type="NCBI Taxonomy" id="75947"/>
    <lineage>
        <taxon>Eukaryota</taxon>
        <taxon>Viridiplantae</taxon>
        <taxon>Streptophyta</taxon>
        <taxon>Embryophyta</taxon>
        <taxon>Tracheophyta</taxon>
        <taxon>Spermatophyta</taxon>
        <taxon>Magnoliopsida</taxon>
        <taxon>eudicotyledons</taxon>
        <taxon>Gunneridae</taxon>
        <taxon>Pentapetalae</taxon>
        <taxon>asterids</taxon>
        <taxon>campanulids</taxon>
        <taxon>Asterales</taxon>
        <taxon>Asteraceae</taxon>
        <taxon>Cichorioideae</taxon>
        <taxon>Cichorieae</taxon>
        <taxon>Lactucinae</taxon>
        <taxon>Lactuca</taxon>
    </lineage>
</organism>
<feature type="domain" description="DDE Tnp4" evidence="9">
    <location>
        <begin position="194"/>
        <end position="349"/>
    </location>
</feature>
<keyword evidence="7" id="KW-0539">Nucleus</keyword>
<dbReference type="GO" id="GO:0046872">
    <property type="term" value="F:metal ion binding"/>
    <property type="evidence" value="ECO:0007669"/>
    <property type="project" value="UniProtKB-KW"/>
</dbReference>
<dbReference type="GO" id="GO:0004518">
    <property type="term" value="F:nuclease activity"/>
    <property type="evidence" value="ECO:0007669"/>
    <property type="project" value="UniProtKB-KW"/>
</dbReference>
<evidence type="ECO:0000313" key="10">
    <source>
        <dbReference type="EMBL" id="CAH1447375.1"/>
    </source>
</evidence>
<dbReference type="Proteomes" id="UP001157418">
    <property type="component" value="Unassembled WGS sequence"/>
</dbReference>
<name>A0AAU9PCQ0_9ASTR</name>
<dbReference type="InterPro" id="IPR045249">
    <property type="entry name" value="HARBI1-like"/>
</dbReference>
<evidence type="ECO:0000256" key="3">
    <source>
        <dbReference type="ARBA" id="ARBA00006958"/>
    </source>
</evidence>
<reference evidence="10 11" key="1">
    <citation type="submission" date="2022-01" db="EMBL/GenBank/DDBJ databases">
        <authorList>
            <person name="Xiong W."/>
            <person name="Schranz E."/>
        </authorList>
    </citation>
    <scope>NUCLEOTIDE SEQUENCE [LARGE SCALE GENOMIC DNA]</scope>
</reference>
<keyword evidence="11" id="KW-1185">Reference proteome</keyword>
<accession>A0AAU9PCQ0</accession>
<comment type="similarity">
    <text evidence="3">Belongs to the HARBI1 family.</text>
</comment>
<protein>
    <recommendedName>
        <fullName evidence="9">DDE Tnp4 domain-containing protein</fullName>
    </recommendedName>
</protein>
<dbReference type="InterPro" id="IPR027806">
    <property type="entry name" value="HARBI1_dom"/>
</dbReference>
<comment type="cofactor">
    <cofactor evidence="1">
        <name>a divalent metal cation</name>
        <dbReference type="ChEBI" id="CHEBI:60240"/>
    </cofactor>
</comment>
<dbReference type="Pfam" id="PF13359">
    <property type="entry name" value="DDE_Tnp_4"/>
    <property type="match status" value="1"/>
</dbReference>
<feature type="region of interest" description="Disordered" evidence="8">
    <location>
        <begin position="19"/>
        <end position="44"/>
    </location>
</feature>
<sequence>MAPKKEKHEFAAKKIKMKKDSKMKLKKKKVPSSSSTVAAVGGSENRGVDSDWWNSFWEKNSPISGSMDPQDEEEGFKYFFRLSKKTFEYICSLVREDLISRPPSGLINIEGRLLSVEKQVAIALRRLASGESQVSVGASFNVGQSTVSQVTWRFIEAMEERARHHLKWPDNEKLQKIKSEFERSFKLPNCCGAIDATHIVMTLPAVQTSDDWCDQVKNYSMLVQGIVDDKSRFLDIVTGWPGGMTIPKLLKFSGFYKLCEAGERLNGNLKSEFREFIVGGANYPLLPWLITPYNESESESESDEMSGFNTVHEGARLVAVRAFSQLKGSWRILNKVMWRPDKKKLPSIIVGMLNSGVSRLILLGEN</sequence>
<dbReference type="PANTHER" id="PTHR22930:SF85">
    <property type="entry name" value="GH03217P-RELATED"/>
    <property type="match status" value="1"/>
</dbReference>
<evidence type="ECO:0000256" key="5">
    <source>
        <dbReference type="ARBA" id="ARBA00022723"/>
    </source>
</evidence>
<proteinExistence type="inferred from homology"/>
<keyword evidence="6" id="KW-0378">Hydrolase</keyword>
<evidence type="ECO:0000256" key="1">
    <source>
        <dbReference type="ARBA" id="ARBA00001968"/>
    </source>
</evidence>
<evidence type="ECO:0000256" key="7">
    <source>
        <dbReference type="ARBA" id="ARBA00023242"/>
    </source>
</evidence>
<evidence type="ECO:0000256" key="4">
    <source>
        <dbReference type="ARBA" id="ARBA00022722"/>
    </source>
</evidence>
<gene>
    <name evidence="10" type="ORF">LVIROSA_LOCUS32988</name>
</gene>
<evidence type="ECO:0000259" key="9">
    <source>
        <dbReference type="Pfam" id="PF13359"/>
    </source>
</evidence>
<dbReference type="AlphaFoldDB" id="A0AAU9PCQ0"/>
<dbReference type="EMBL" id="CAKMRJ010005523">
    <property type="protein sequence ID" value="CAH1447375.1"/>
    <property type="molecule type" value="Genomic_DNA"/>
</dbReference>
<dbReference type="GO" id="GO:0035098">
    <property type="term" value="C:ESC/E(Z) complex"/>
    <property type="evidence" value="ECO:0007669"/>
    <property type="project" value="TreeGrafter"/>
</dbReference>
<evidence type="ECO:0000313" key="11">
    <source>
        <dbReference type="Proteomes" id="UP001157418"/>
    </source>
</evidence>
<comment type="subcellular location">
    <subcellularLocation>
        <location evidence="2">Nucleus</location>
    </subcellularLocation>
</comment>
<evidence type="ECO:0000256" key="2">
    <source>
        <dbReference type="ARBA" id="ARBA00004123"/>
    </source>
</evidence>
<keyword evidence="5" id="KW-0479">Metal-binding</keyword>
<dbReference type="GO" id="GO:0016787">
    <property type="term" value="F:hydrolase activity"/>
    <property type="evidence" value="ECO:0007669"/>
    <property type="project" value="UniProtKB-KW"/>
</dbReference>